<organism evidence="1">
    <name type="scientific">Solanum chacoense</name>
    <name type="common">Chaco potato</name>
    <dbReference type="NCBI Taxonomy" id="4108"/>
    <lineage>
        <taxon>Eukaryota</taxon>
        <taxon>Viridiplantae</taxon>
        <taxon>Streptophyta</taxon>
        <taxon>Embryophyta</taxon>
        <taxon>Tracheophyta</taxon>
        <taxon>Spermatophyta</taxon>
        <taxon>Magnoliopsida</taxon>
        <taxon>eudicotyledons</taxon>
        <taxon>Gunneridae</taxon>
        <taxon>Pentapetalae</taxon>
        <taxon>asterids</taxon>
        <taxon>lamiids</taxon>
        <taxon>Solanales</taxon>
        <taxon>Solanaceae</taxon>
        <taxon>Solanoideae</taxon>
        <taxon>Solaneae</taxon>
        <taxon>Solanum</taxon>
    </lineage>
</organism>
<protein>
    <submittedName>
        <fullName evidence="1">Putative ovule protein</fullName>
    </submittedName>
</protein>
<dbReference type="EMBL" id="GEDG01037253">
    <property type="protein sequence ID" value="JAP08241.1"/>
    <property type="molecule type" value="Transcribed_RNA"/>
</dbReference>
<dbReference type="AlphaFoldDB" id="A0A0V0GJ58"/>
<accession>A0A0V0GJ58</accession>
<evidence type="ECO:0000313" key="1">
    <source>
        <dbReference type="EMBL" id="JAP08241.1"/>
    </source>
</evidence>
<name>A0A0V0GJ58_SOLCH</name>
<sequence length="75" mass="8123">MAQLLEKVVAGAAPLAGETTNTISLTSLHLYRTPSPFFFLPSPTSTNPETLIRRTSSSPLTIIDRYEPLPTAANH</sequence>
<proteinExistence type="predicted"/>
<reference evidence="1" key="1">
    <citation type="submission" date="2015-12" db="EMBL/GenBank/DDBJ databases">
        <title>Gene expression during late stages of embryo sac development: a critical building block for successful pollen-pistil interactions.</title>
        <authorList>
            <person name="Liu Y."/>
            <person name="Joly V."/>
            <person name="Sabar M."/>
            <person name="Matton D.P."/>
        </authorList>
    </citation>
    <scope>NUCLEOTIDE SEQUENCE</scope>
</reference>